<name>A0A9W6H0D7_9MICO</name>
<comment type="cofactor">
    <cofactor evidence="1">
        <name>Mg(2+)</name>
        <dbReference type="ChEBI" id="CHEBI:18420"/>
    </cofactor>
</comment>
<accession>A0A9W6H0D7</accession>
<evidence type="ECO:0000256" key="2">
    <source>
        <dbReference type="ARBA" id="ARBA00022801"/>
    </source>
</evidence>
<feature type="domain" description="Nudix hydrolase" evidence="3">
    <location>
        <begin position="57"/>
        <end position="188"/>
    </location>
</feature>
<dbReference type="Gene3D" id="3.90.79.10">
    <property type="entry name" value="Nucleoside Triphosphate Pyrophosphohydrolase"/>
    <property type="match status" value="1"/>
</dbReference>
<dbReference type="AlphaFoldDB" id="A0A9W6H0D7"/>
<sequence>MKNRAEEVEAAMTEHEPERVGEWTLVATRRAYDGFTKVDRRTYGLPDGRVSDWDVVVSPDSVAVLALTAELRVVVFEQFRVGAGVVLDEVPGGYVDEGESPLDAARRELLEETGYVAERLVYLGSEWLAANANRRKHLVLALSARRDGATSREPEKLGRVREVPVGEFLRKVVEGDSTDAGTLSRGLLSVLIATDGGAAVIDALDRGVREPAAAEGMTSN</sequence>
<dbReference type="InterPro" id="IPR020084">
    <property type="entry name" value="NUDIX_hydrolase_CS"/>
</dbReference>
<dbReference type="CDD" id="cd03424">
    <property type="entry name" value="NUDIX_ADPRase_Nudt5_UGPPase_Nudt14"/>
    <property type="match status" value="1"/>
</dbReference>
<comment type="caution">
    <text evidence="4">The sequence shown here is derived from an EMBL/GenBank/DDBJ whole genome shotgun (WGS) entry which is preliminary data.</text>
</comment>
<organism evidence="4 5">
    <name type="scientific">Microbacterium barkeri</name>
    <dbReference type="NCBI Taxonomy" id="33917"/>
    <lineage>
        <taxon>Bacteria</taxon>
        <taxon>Bacillati</taxon>
        <taxon>Actinomycetota</taxon>
        <taxon>Actinomycetes</taxon>
        <taxon>Micrococcales</taxon>
        <taxon>Microbacteriaceae</taxon>
        <taxon>Microbacterium</taxon>
    </lineage>
</organism>
<dbReference type="PANTHER" id="PTHR11839">
    <property type="entry name" value="UDP/ADP-SUGAR PYROPHOSPHATASE"/>
    <property type="match status" value="1"/>
</dbReference>
<reference evidence="4" key="2">
    <citation type="submission" date="2023-01" db="EMBL/GenBank/DDBJ databases">
        <authorList>
            <person name="Sun Q."/>
            <person name="Evtushenko L."/>
        </authorList>
    </citation>
    <scope>NUCLEOTIDE SEQUENCE</scope>
    <source>
        <strain evidence="4">VKM Ac-1020</strain>
    </source>
</reference>
<dbReference type="GO" id="GO:0006753">
    <property type="term" value="P:nucleoside phosphate metabolic process"/>
    <property type="evidence" value="ECO:0007669"/>
    <property type="project" value="TreeGrafter"/>
</dbReference>
<keyword evidence="2" id="KW-0378">Hydrolase</keyword>
<evidence type="ECO:0000259" key="3">
    <source>
        <dbReference type="PROSITE" id="PS51462"/>
    </source>
</evidence>
<protein>
    <recommendedName>
        <fullName evidence="3">Nudix hydrolase domain-containing protein</fullName>
    </recommendedName>
</protein>
<dbReference type="InterPro" id="IPR015797">
    <property type="entry name" value="NUDIX_hydrolase-like_dom_sf"/>
</dbReference>
<dbReference type="EMBL" id="BSEJ01000001">
    <property type="protein sequence ID" value="GLJ60197.1"/>
    <property type="molecule type" value="Genomic_DNA"/>
</dbReference>
<dbReference type="GO" id="GO:0019693">
    <property type="term" value="P:ribose phosphate metabolic process"/>
    <property type="evidence" value="ECO:0007669"/>
    <property type="project" value="TreeGrafter"/>
</dbReference>
<dbReference type="PROSITE" id="PS00893">
    <property type="entry name" value="NUDIX_BOX"/>
    <property type="match status" value="1"/>
</dbReference>
<dbReference type="GO" id="GO:0016787">
    <property type="term" value="F:hydrolase activity"/>
    <property type="evidence" value="ECO:0007669"/>
    <property type="project" value="UniProtKB-KW"/>
</dbReference>
<gene>
    <name evidence="4" type="ORF">GCM10017576_03260</name>
</gene>
<evidence type="ECO:0000313" key="5">
    <source>
        <dbReference type="Proteomes" id="UP001142462"/>
    </source>
</evidence>
<reference evidence="4" key="1">
    <citation type="journal article" date="2014" name="Int. J. Syst. Evol. Microbiol.">
        <title>Complete genome sequence of Corynebacterium casei LMG S-19264T (=DSM 44701T), isolated from a smear-ripened cheese.</title>
        <authorList>
            <consortium name="US DOE Joint Genome Institute (JGI-PGF)"/>
            <person name="Walter F."/>
            <person name="Albersmeier A."/>
            <person name="Kalinowski J."/>
            <person name="Ruckert C."/>
        </authorList>
    </citation>
    <scope>NUCLEOTIDE SEQUENCE</scope>
    <source>
        <strain evidence="4">VKM Ac-1020</strain>
    </source>
</reference>
<keyword evidence="5" id="KW-1185">Reference proteome</keyword>
<dbReference type="PROSITE" id="PS51462">
    <property type="entry name" value="NUDIX"/>
    <property type="match status" value="1"/>
</dbReference>
<proteinExistence type="predicted"/>
<dbReference type="Proteomes" id="UP001142462">
    <property type="component" value="Unassembled WGS sequence"/>
</dbReference>
<dbReference type="SUPFAM" id="SSF55811">
    <property type="entry name" value="Nudix"/>
    <property type="match status" value="1"/>
</dbReference>
<evidence type="ECO:0000313" key="4">
    <source>
        <dbReference type="EMBL" id="GLJ60197.1"/>
    </source>
</evidence>
<dbReference type="RefSeq" id="WP_271171921.1">
    <property type="nucleotide sequence ID" value="NZ_BSEJ01000001.1"/>
</dbReference>
<dbReference type="PANTHER" id="PTHR11839:SF18">
    <property type="entry name" value="NUDIX HYDROLASE DOMAIN-CONTAINING PROTEIN"/>
    <property type="match status" value="1"/>
</dbReference>
<evidence type="ECO:0000256" key="1">
    <source>
        <dbReference type="ARBA" id="ARBA00001946"/>
    </source>
</evidence>
<dbReference type="InterPro" id="IPR000086">
    <property type="entry name" value="NUDIX_hydrolase_dom"/>
</dbReference>
<dbReference type="Pfam" id="PF00293">
    <property type="entry name" value="NUDIX"/>
    <property type="match status" value="1"/>
</dbReference>